<dbReference type="Gene3D" id="2.30.39.10">
    <property type="entry name" value="Alpha-1-antitrypsin, domain 1"/>
    <property type="match status" value="2"/>
</dbReference>
<organism evidence="8 9">
    <name type="scientific">Dermatophagoides pteronyssinus</name>
    <name type="common">European house dust mite</name>
    <dbReference type="NCBI Taxonomy" id="6956"/>
    <lineage>
        <taxon>Eukaryota</taxon>
        <taxon>Metazoa</taxon>
        <taxon>Ecdysozoa</taxon>
        <taxon>Arthropoda</taxon>
        <taxon>Chelicerata</taxon>
        <taxon>Arachnida</taxon>
        <taxon>Acari</taxon>
        <taxon>Acariformes</taxon>
        <taxon>Sarcoptiformes</taxon>
        <taxon>Astigmata</taxon>
        <taxon>Psoroptidia</taxon>
        <taxon>Analgoidea</taxon>
        <taxon>Pyroglyphidae</taxon>
        <taxon>Dermatophagoidinae</taxon>
        <taxon>Dermatophagoides</taxon>
    </lineage>
</organism>
<keyword evidence="2" id="KW-0646">Protease inhibitor</keyword>
<keyword evidence="8" id="KW-1185">Reference proteome</keyword>
<dbReference type="CDD" id="cd19577">
    <property type="entry name" value="serpinJ_IRS-2-like"/>
    <property type="match status" value="1"/>
</dbReference>
<dbReference type="AlphaFoldDB" id="A0A6P6Y689"/>
<dbReference type="OMA" id="YRDTIQN"/>
<evidence type="ECO:0000256" key="2">
    <source>
        <dbReference type="ARBA" id="ARBA00022690"/>
    </source>
</evidence>
<sequence length="829" mass="94559">MKIFITSFVLMMVMAVTYAAHVGSHSRKPASAEGFAKASNDFGFGLLKQIVQHQSSSSSGSKNVLFSPYSVAVALSMVHQGSQGSTAEQFKRVLNYDQVSQLNNGEHQAVANSVKQLQEQIKNSYNVKLEFGNMMVVDHKMSIKDEYRKTIEQYYESEVMSVDFSKESKNIMEQINEYISNKTYGLINPMLERPPSPNTVLALINAVYFKGEWLKMFDPSKTEKGVFYDHQGHEYKNVEYMHGKGEHGYVEIPELNSDLIIMRYRTRDVAFYSVLPRERNCDLSKIRQSLNSSFIDEIIGRNKGNSVVYFPKIELSTSYQLPGILNTMGIQDAFTGSANFSGISNNKSMKIDEVIHKAKLIINEKGTEASASTYSSFMSRMYTGIPRTIRFDHPSIKYFYPRIIQQPKTKSKKMKIFITSFVLMMVMAVTYEARNVSLISHIVILGSARGFAKASNDFGFHLLQQIQHHSSGSENVFFSPYSVAVALSMVYQGTQGYTAEQFKRALNYDKISQLNNGEYQAVANSVKRLRERMNKAKHIILEYGNMLVVDNKKLPIKDEYRKTIEQYYDSQIISVDLPKESRNIMERINQYVSNKTHGLINPMLEQPPSPDTVLALINAVYFKGEWLKPFNEIRTKEGIFYDHRGNEYKNVKYMNGRDPFEYVEIPELNSDLIKMPYKGSDVVFYGLLPRERDCDLSKIRQSLNSSFIDEIINRTYSNSGLFFPKIKLDTSYRLPEILKSMGIQDAFTGSANFSGISDNKSLKIDDVLHKAKLIVDEQGTEAAAGTYIGFVTRSGSVSRKIFRFDHPFLYFIRHQTTGQILFLGEIHNF</sequence>
<dbReference type="PANTHER" id="PTHR11461">
    <property type="entry name" value="SERINE PROTEASE INHIBITOR, SERPIN"/>
    <property type="match status" value="1"/>
</dbReference>
<dbReference type="Gene3D" id="3.30.497.10">
    <property type="entry name" value="Antithrombin, subunit I, domain 2"/>
    <property type="match status" value="2"/>
</dbReference>
<evidence type="ECO:0000256" key="6">
    <source>
        <dbReference type="SAM" id="SignalP"/>
    </source>
</evidence>
<feature type="chain" id="PRO_5028432097" evidence="6">
    <location>
        <begin position="20"/>
        <end position="829"/>
    </location>
</feature>
<dbReference type="OrthoDB" id="6538036at2759"/>
<dbReference type="InParanoid" id="A0A6P6Y689"/>
<feature type="domain" description="Serpin" evidence="7">
    <location>
        <begin position="44"/>
        <end position="401"/>
    </location>
</feature>
<proteinExistence type="inferred from homology"/>
<evidence type="ECO:0000256" key="1">
    <source>
        <dbReference type="ARBA" id="ARBA00009500"/>
    </source>
</evidence>
<dbReference type="PROSITE" id="PS00284">
    <property type="entry name" value="SERPIN"/>
    <property type="match status" value="1"/>
</dbReference>
<gene>
    <name evidence="9" type="primary">LOC113794961</name>
</gene>
<feature type="domain" description="Serpin" evidence="7">
    <location>
        <begin position="460"/>
        <end position="829"/>
    </location>
</feature>
<dbReference type="PANTHER" id="PTHR11461:SF211">
    <property type="entry name" value="GH10112P-RELATED"/>
    <property type="match status" value="1"/>
</dbReference>
<keyword evidence="3" id="KW-0722">Serine protease inhibitor</keyword>
<dbReference type="InterPro" id="IPR042178">
    <property type="entry name" value="Serpin_sf_1"/>
</dbReference>
<comment type="similarity">
    <text evidence="1 5">Belongs to the serpin family.</text>
</comment>
<evidence type="ECO:0000256" key="4">
    <source>
        <dbReference type="ARBA" id="ARBA00023180"/>
    </source>
</evidence>
<dbReference type="SUPFAM" id="SSF56574">
    <property type="entry name" value="Serpins"/>
    <property type="match status" value="2"/>
</dbReference>
<dbReference type="GO" id="GO:0005615">
    <property type="term" value="C:extracellular space"/>
    <property type="evidence" value="ECO:0007669"/>
    <property type="project" value="InterPro"/>
</dbReference>
<dbReference type="Pfam" id="PF00079">
    <property type="entry name" value="Serpin"/>
    <property type="match status" value="2"/>
</dbReference>
<accession>A0A6P6Y689</accession>
<dbReference type="RefSeq" id="XP_027200928.1">
    <property type="nucleotide sequence ID" value="XM_027345127.1"/>
</dbReference>
<dbReference type="InterPro" id="IPR023796">
    <property type="entry name" value="Serpin_dom"/>
</dbReference>
<evidence type="ECO:0000313" key="9">
    <source>
        <dbReference type="RefSeq" id="XP_027200928.1"/>
    </source>
</evidence>
<evidence type="ECO:0000256" key="3">
    <source>
        <dbReference type="ARBA" id="ARBA00022900"/>
    </source>
</evidence>
<reference evidence="9" key="1">
    <citation type="submission" date="2025-08" db="UniProtKB">
        <authorList>
            <consortium name="RefSeq"/>
        </authorList>
    </citation>
    <scope>IDENTIFICATION</scope>
    <source>
        <strain evidence="9">Airmid</strain>
    </source>
</reference>
<dbReference type="InterPro" id="IPR023795">
    <property type="entry name" value="Serpin_CS"/>
</dbReference>
<dbReference type="Proteomes" id="UP000515146">
    <property type="component" value="Unplaced"/>
</dbReference>
<dbReference type="InterPro" id="IPR036186">
    <property type="entry name" value="Serpin_sf"/>
</dbReference>
<dbReference type="InterPro" id="IPR000215">
    <property type="entry name" value="Serpin_fam"/>
</dbReference>
<protein>
    <submittedName>
        <fullName evidence="9">Uncharacterized protein LOC113794961</fullName>
    </submittedName>
</protein>
<feature type="signal peptide" evidence="6">
    <location>
        <begin position="1"/>
        <end position="19"/>
    </location>
</feature>
<keyword evidence="4" id="KW-0325">Glycoprotein</keyword>
<dbReference type="GO" id="GO:0004867">
    <property type="term" value="F:serine-type endopeptidase inhibitor activity"/>
    <property type="evidence" value="ECO:0007669"/>
    <property type="project" value="UniProtKB-KW"/>
</dbReference>
<dbReference type="SMART" id="SM00093">
    <property type="entry name" value="SERPIN"/>
    <property type="match status" value="2"/>
</dbReference>
<evidence type="ECO:0000256" key="5">
    <source>
        <dbReference type="RuleBase" id="RU000411"/>
    </source>
</evidence>
<keyword evidence="6" id="KW-0732">Signal</keyword>
<dbReference type="KEGG" id="dpte:113794961"/>
<evidence type="ECO:0000313" key="8">
    <source>
        <dbReference type="Proteomes" id="UP000515146"/>
    </source>
</evidence>
<dbReference type="InterPro" id="IPR042185">
    <property type="entry name" value="Serpin_sf_2"/>
</dbReference>
<name>A0A6P6Y689_DERPT</name>
<evidence type="ECO:0000259" key="7">
    <source>
        <dbReference type="SMART" id="SM00093"/>
    </source>
</evidence>